<accession>A0A7W4PF57</accession>
<evidence type="ECO:0000313" key="2">
    <source>
        <dbReference type="Proteomes" id="UP000555756"/>
    </source>
</evidence>
<name>A0A7W4PF57_9PROT</name>
<evidence type="ECO:0000313" key="1">
    <source>
        <dbReference type="EMBL" id="MBB2191340.1"/>
    </source>
</evidence>
<sequence>MAHSEGATGLGVGAVEPADRLEQALNRIAFALDRGRPDPVAAPAADTQAVDLHALAANIDILIARIRDVIGDDVLQQDGPPHDEDR</sequence>
<comment type="caution">
    <text evidence="1">The sequence shown here is derived from an EMBL/GenBank/DDBJ whole genome shotgun (WGS) entry which is preliminary data.</text>
</comment>
<proteinExistence type="predicted"/>
<protein>
    <submittedName>
        <fullName evidence="1">Uncharacterized protein</fullName>
    </submittedName>
</protein>
<dbReference type="RefSeq" id="WP_183120470.1">
    <property type="nucleotide sequence ID" value="NZ_JABEQF010000015.1"/>
</dbReference>
<reference evidence="1 2" key="1">
    <citation type="submission" date="2020-04" db="EMBL/GenBank/DDBJ databases">
        <title>Description of novel Gluconacetobacter.</title>
        <authorList>
            <person name="Sombolestani A."/>
        </authorList>
    </citation>
    <scope>NUCLEOTIDE SEQUENCE [LARGE SCALE GENOMIC DNA]</scope>
    <source>
        <strain evidence="1 2">LMG 21311</strain>
    </source>
</reference>
<dbReference type="AlphaFoldDB" id="A0A7W4PF57"/>
<organism evidence="1 2">
    <name type="scientific">Gluconacetobacter azotocaptans</name>
    <dbReference type="NCBI Taxonomy" id="142834"/>
    <lineage>
        <taxon>Bacteria</taxon>
        <taxon>Pseudomonadati</taxon>
        <taxon>Pseudomonadota</taxon>
        <taxon>Alphaproteobacteria</taxon>
        <taxon>Acetobacterales</taxon>
        <taxon>Acetobacteraceae</taxon>
        <taxon>Gluconacetobacter</taxon>
    </lineage>
</organism>
<gene>
    <name evidence="1" type="ORF">HLH34_15475</name>
</gene>
<dbReference type="EMBL" id="JABEQF010000015">
    <property type="protein sequence ID" value="MBB2191340.1"/>
    <property type="molecule type" value="Genomic_DNA"/>
</dbReference>
<dbReference type="Proteomes" id="UP000555756">
    <property type="component" value="Unassembled WGS sequence"/>
</dbReference>
<keyword evidence="2" id="KW-1185">Reference proteome</keyword>